<dbReference type="Proteomes" id="UP001446871">
    <property type="component" value="Unassembled WGS sequence"/>
</dbReference>
<protein>
    <submittedName>
        <fullName evidence="1">Uncharacterized protein</fullName>
    </submittedName>
</protein>
<name>A0ABR1URK9_9PEZI</name>
<gene>
    <name evidence="1" type="ORF">PG996_010641</name>
</gene>
<dbReference type="EMBL" id="JAQQWM010000006">
    <property type="protein sequence ID" value="KAK8060711.1"/>
    <property type="molecule type" value="Genomic_DNA"/>
</dbReference>
<sequence>MNATIMSTNEQSRLARSAKLPKEAGRLKALADWFNGALLPVIPSKAIHGATPVTTDELLEDMQREKEATEEDVVPLLLYPQAWAQPAYRDKPLLTTTQAIDSQMVCRWLRHRHQSRCCTGRGREWRHMPELKC</sequence>
<proteinExistence type="predicted"/>
<reference evidence="1 2" key="1">
    <citation type="submission" date="2023-01" db="EMBL/GenBank/DDBJ databases">
        <title>Analysis of 21 Apiospora genomes using comparative genomics revels a genus with tremendous synthesis potential of carbohydrate active enzymes and secondary metabolites.</title>
        <authorList>
            <person name="Sorensen T."/>
        </authorList>
    </citation>
    <scope>NUCLEOTIDE SEQUENCE [LARGE SCALE GENOMIC DNA]</scope>
    <source>
        <strain evidence="1 2">CBS 83171</strain>
    </source>
</reference>
<evidence type="ECO:0000313" key="1">
    <source>
        <dbReference type="EMBL" id="KAK8060711.1"/>
    </source>
</evidence>
<evidence type="ECO:0000313" key="2">
    <source>
        <dbReference type="Proteomes" id="UP001446871"/>
    </source>
</evidence>
<organism evidence="1 2">
    <name type="scientific">Apiospora saccharicola</name>
    <dbReference type="NCBI Taxonomy" id="335842"/>
    <lineage>
        <taxon>Eukaryota</taxon>
        <taxon>Fungi</taxon>
        <taxon>Dikarya</taxon>
        <taxon>Ascomycota</taxon>
        <taxon>Pezizomycotina</taxon>
        <taxon>Sordariomycetes</taxon>
        <taxon>Xylariomycetidae</taxon>
        <taxon>Amphisphaeriales</taxon>
        <taxon>Apiosporaceae</taxon>
        <taxon>Apiospora</taxon>
    </lineage>
</organism>
<accession>A0ABR1URK9</accession>
<comment type="caution">
    <text evidence="1">The sequence shown here is derived from an EMBL/GenBank/DDBJ whole genome shotgun (WGS) entry which is preliminary data.</text>
</comment>
<keyword evidence="2" id="KW-1185">Reference proteome</keyword>